<dbReference type="Proteomes" id="UP001611075">
    <property type="component" value="Unassembled WGS sequence"/>
</dbReference>
<sequence length="74" mass="8301">MHSRTRPVRRAVLGEQEWLAAQIAQGAQELMARFLLGFYQATQRGDFATVDPLPGRLLGREPRTVRNLLTQPAA</sequence>
<dbReference type="EMBL" id="JBIRPU010000017">
    <property type="protein sequence ID" value="MFI0795347.1"/>
    <property type="molecule type" value="Genomic_DNA"/>
</dbReference>
<evidence type="ECO:0000313" key="2">
    <source>
        <dbReference type="Proteomes" id="UP001611075"/>
    </source>
</evidence>
<reference evidence="1 2" key="1">
    <citation type="submission" date="2024-10" db="EMBL/GenBank/DDBJ databases">
        <title>The Natural Products Discovery Center: Release of the First 8490 Sequenced Strains for Exploring Actinobacteria Biosynthetic Diversity.</title>
        <authorList>
            <person name="Kalkreuter E."/>
            <person name="Kautsar S.A."/>
            <person name="Yang D."/>
            <person name="Bader C.D."/>
            <person name="Teijaro C.N."/>
            <person name="Fluegel L."/>
            <person name="Davis C.M."/>
            <person name="Simpson J.R."/>
            <person name="Lauterbach L."/>
            <person name="Steele A.D."/>
            <person name="Gui C."/>
            <person name="Meng S."/>
            <person name="Li G."/>
            <person name="Viehrig K."/>
            <person name="Ye F."/>
            <person name="Su P."/>
            <person name="Kiefer A.F."/>
            <person name="Nichols A."/>
            <person name="Cepeda A.J."/>
            <person name="Yan W."/>
            <person name="Fan B."/>
            <person name="Jiang Y."/>
            <person name="Adhikari A."/>
            <person name="Zheng C.-J."/>
            <person name="Schuster L."/>
            <person name="Cowan T.M."/>
            <person name="Smanski M.J."/>
            <person name="Chevrette M.G."/>
            <person name="De Carvalho L.P.S."/>
            <person name="Shen B."/>
        </authorList>
    </citation>
    <scope>NUCLEOTIDE SEQUENCE [LARGE SCALE GENOMIC DNA]</scope>
    <source>
        <strain evidence="1 2">NPDC021253</strain>
    </source>
</reference>
<dbReference type="RefSeq" id="WP_396682482.1">
    <property type="nucleotide sequence ID" value="NZ_JBIRPU010000017.1"/>
</dbReference>
<gene>
    <name evidence="1" type="ORF">ACH4OY_22115</name>
</gene>
<name>A0ABW7SNV5_9ACTN</name>
<evidence type="ECO:0000313" key="1">
    <source>
        <dbReference type="EMBL" id="MFI0795347.1"/>
    </source>
</evidence>
<accession>A0ABW7SNV5</accession>
<organism evidence="1 2">
    <name type="scientific">Micromonospora rubida</name>
    <dbReference type="NCBI Taxonomy" id="2697657"/>
    <lineage>
        <taxon>Bacteria</taxon>
        <taxon>Bacillati</taxon>
        <taxon>Actinomycetota</taxon>
        <taxon>Actinomycetes</taxon>
        <taxon>Micromonosporales</taxon>
        <taxon>Micromonosporaceae</taxon>
        <taxon>Micromonospora</taxon>
    </lineage>
</organism>
<protein>
    <submittedName>
        <fullName evidence="1">Uncharacterized protein</fullName>
    </submittedName>
</protein>
<proteinExistence type="predicted"/>
<keyword evidence="2" id="KW-1185">Reference proteome</keyword>
<comment type="caution">
    <text evidence="1">The sequence shown here is derived from an EMBL/GenBank/DDBJ whole genome shotgun (WGS) entry which is preliminary data.</text>
</comment>